<sequence>MTLGLDRTEAAIINAIPSLPIHSSALLVLVAGLFLAALVIRAQRVSARESAPQKRQGLPARQARAARRRVQRLRRQVLERRERRANMTVTTDSTFTIRWGRTLVALVGVIALLTAAVTGVLAAAGSLLAAVPLAALGVFVLSLVTLRTMAVARRKRQRRERIESAMREAMYPDAESSAQRPAVPGAPFDALSSDERGAGGPNSLQQVDEDGLPVEVERTFAEAPAMDAAALQQAHRAAAQSDAAQSQQGAWEPREVPKPKYLQAEKAERPLPQPMEQEEAKRPSTEVKLSPNAQAAPPQQDQPQRAEPKRTEQKQKTEKSRSMDLDEVLKRRRA</sequence>
<feature type="compositionally biased region" description="Basic and acidic residues" evidence="1">
    <location>
        <begin position="252"/>
        <end position="269"/>
    </location>
</feature>
<keyword evidence="2" id="KW-1133">Transmembrane helix</keyword>
<feature type="transmembrane region" description="Helical" evidence="2">
    <location>
        <begin position="20"/>
        <end position="40"/>
    </location>
</feature>
<feature type="compositionally biased region" description="Basic and acidic residues" evidence="1">
    <location>
        <begin position="304"/>
        <end position="334"/>
    </location>
</feature>
<feature type="transmembrane region" description="Helical" evidence="2">
    <location>
        <begin position="130"/>
        <end position="152"/>
    </location>
</feature>
<comment type="caution">
    <text evidence="3">The sequence shown here is derived from an EMBL/GenBank/DDBJ whole genome shotgun (WGS) entry which is preliminary data.</text>
</comment>
<feature type="transmembrane region" description="Helical" evidence="2">
    <location>
        <begin position="103"/>
        <end position="124"/>
    </location>
</feature>
<proteinExistence type="predicted"/>
<reference evidence="3" key="1">
    <citation type="journal article" date="2014" name="Int. J. Syst. Evol. Microbiol.">
        <title>Complete genome sequence of Corynebacterium casei LMG S-19264T (=DSM 44701T), isolated from a smear-ripened cheese.</title>
        <authorList>
            <consortium name="US DOE Joint Genome Institute (JGI-PGF)"/>
            <person name="Walter F."/>
            <person name="Albersmeier A."/>
            <person name="Kalinowski J."/>
            <person name="Ruckert C."/>
        </authorList>
    </citation>
    <scope>NUCLEOTIDE SEQUENCE</scope>
    <source>
        <strain evidence="3">CGMCC 1.15388</strain>
    </source>
</reference>
<keyword evidence="2" id="KW-0812">Transmembrane</keyword>
<feature type="compositionally biased region" description="Low complexity" evidence="1">
    <location>
        <begin position="291"/>
        <end position="303"/>
    </location>
</feature>
<feature type="region of interest" description="Disordered" evidence="1">
    <location>
        <begin position="227"/>
        <end position="334"/>
    </location>
</feature>
<evidence type="ECO:0000256" key="1">
    <source>
        <dbReference type="SAM" id="MobiDB-lite"/>
    </source>
</evidence>
<reference evidence="3" key="2">
    <citation type="submission" date="2020-09" db="EMBL/GenBank/DDBJ databases">
        <authorList>
            <person name="Sun Q."/>
            <person name="Zhou Y."/>
        </authorList>
    </citation>
    <scope>NUCLEOTIDE SEQUENCE</scope>
    <source>
        <strain evidence="3">CGMCC 1.15388</strain>
    </source>
</reference>
<dbReference type="EMBL" id="BMIS01000004">
    <property type="protein sequence ID" value="GGE66561.1"/>
    <property type="molecule type" value="Genomic_DNA"/>
</dbReference>
<evidence type="ECO:0000313" key="4">
    <source>
        <dbReference type="Proteomes" id="UP000633136"/>
    </source>
</evidence>
<evidence type="ECO:0000313" key="3">
    <source>
        <dbReference type="EMBL" id="GGE66561.1"/>
    </source>
</evidence>
<protein>
    <submittedName>
        <fullName evidence="3">Uncharacterized protein</fullName>
    </submittedName>
</protein>
<organism evidence="3 4">
    <name type="scientific">Nesterenkonia cremea</name>
    <dbReference type="NCBI Taxonomy" id="1882340"/>
    <lineage>
        <taxon>Bacteria</taxon>
        <taxon>Bacillati</taxon>
        <taxon>Actinomycetota</taxon>
        <taxon>Actinomycetes</taxon>
        <taxon>Micrococcales</taxon>
        <taxon>Micrococcaceae</taxon>
        <taxon>Nesterenkonia</taxon>
    </lineage>
</organism>
<gene>
    <name evidence="3" type="ORF">GCM10011401_12330</name>
</gene>
<evidence type="ECO:0000256" key="2">
    <source>
        <dbReference type="SAM" id="Phobius"/>
    </source>
</evidence>
<dbReference type="Proteomes" id="UP000633136">
    <property type="component" value="Unassembled WGS sequence"/>
</dbReference>
<keyword evidence="2" id="KW-0472">Membrane</keyword>
<accession>A0A917AR46</accession>
<feature type="region of interest" description="Disordered" evidence="1">
    <location>
        <begin position="165"/>
        <end position="210"/>
    </location>
</feature>
<feature type="compositionally biased region" description="Low complexity" evidence="1">
    <location>
        <begin position="227"/>
        <end position="250"/>
    </location>
</feature>
<dbReference type="AlphaFoldDB" id="A0A917AR46"/>
<keyword evidence="4" id="KW-1185">Reference proteome</keyword>
<name>A0A917AR46_9MICC</name>